<accession>A0AAD3DDU5</accession>
<keyword evidence="7" id="KW-1185">Reference proteome</keyword>
<evidence type="ECO:0000313" key="6">
    <source>
        <dbReference type="EMBL" id="GFH61560.1"/>
    </source>
</evidence>
<reference evidence="6 7" key="1">
    <citation type="journal article" date="2021" name="Sci. Rep.">
        <title>The genome of the diatom Chaetoceros tenuissimus carries an ancient integrated fragment of an extant virus.</title>
        <authorList>
            <person name="Hongo Y."/>
            <person name="Kimura K."/>
            <person name="Takaki Y."/>
            <person name="Yoshida Y."/>
            <person name="Baba S."/>
            <person name="Kobayashi G."/>
            <person name="Nagasaki K."/>
            <person name="Hano T."/>
            <person name="Tomaru Y."/>
        </authorList>
    </citation>
    <scope>NUCLEOTIDE SEQUENCE [LARGE SCALE GENOMIC DNA]</scope>
    <source>
        <strain evidence="6 7">NIES-3715</strain>
    </source>
</reference>
<feature type="transmembrane region" description="Helical" evidence="5">
    <location>
        <begin position="46"/>
        <end position="65"/>
    </location>
</feature>
<keyword evidence="3 5" id="KW-1133">Transmembrane helix</keyword>
<dbReference type="EMBL" id="BLLK01000074">
    <property type="protein sequence ID" value="GFH61560.1"/>
    <property type="molecule type" value="Genomic_DNA"/>
</dbReference>
<gene>
    <name evidence="6" type="ORF">CTEN210_18036</name>
</gene>
<dbReference type="Pfam" id="PF04193">
    <property type="entry name" value="PQ-loop"/>
    <property type="match status" value="1"/>
</dbReference>
<comment type="subcellular location">
    <subcellularLocation>
        <location evidence="1">Membrane</location>
        <topology evidence="1">Multi-pass membrane protein</topology>
    </subcellularLocation>
</comment>
<keyword evidence="2 5" id="KW-0812">Transmembrane</keyword>
<dbReference type="AlphaFoldDB" id="A0AAD3DDU5"/>
<evidence type="ECO:0000313" key="7">
    <source>
        <dbReference type="Proteomes" id="UP001054902"/>
    </source>
</evidence>
<evidence type="ECO:0000256" key="4">
    <source>
        <dbReference type="ARBA" id="ARBA00023136"/>
    </source>
</evidence>
<evidence type="ECO:0000256" key="2">
    <source>
        <dbReference type="ARBA" id="ARBA00022692"/>
    </source>
</evidence>
<dbReference type="InterPro" id="IPR006603">
    <property type="entry name" value="PQ-loop_rpt"/>
</dbReference>
<dbReference type="GO" id="GO:0016020">
    <property type="term" value="C:membrane"/>
    <property type="evidence" value="ECO:0007669"/>
    <property type="project" value="UniProtKB-SubCell"/>
</dbReference>
<dbReference type="Proteomes" id="UP001054902">
    <property type="component" value="Unassembled WGS sequence"/>
</dbReference>
<keyword evidence="4 5" id="KW-0472">Membrane</keyword>
<dbReference type="Gene3D" id="1.20.1280.290">
    <property type="match status" value="1"/>
</dbReference>
<sequence length="192" mass="21847">MMTSWKRNQDDLLNLIGVIGGSAISLSLVPQVILTYKTQCTTDISFFYQAIYIFGTALVNTYAIYFGYWAVYVPCLLEMILIITLTIMKVVYDKRNEKNQEKSKKTLVQNIALDLSRSAHVRTCHLTNNALDLNPRDYLHRSLSDVHKVQIDSTDKDTLESISTLANEIESLLQNIVKEKKRNAIENDVQGV</sequence>
<evidence type="ECO:0000256" key="5">
    <source>
        <dbReference type="SAM" id="Phobius"/>
    </source>
</evidence>
<comment type="caution">
    <text evidence="6">The sequence shown here is derived from an EMBL/GenBank/DDBJ whole genome shotgun (WGS) entry which is preliminary data.</text>
</comment>
<feature type="transmembrane region" description="Helical" evidence="5">
    <location>
        <begin position="12"/>
        <end position="34"/>
    </location>
</feature>
<organism evidence="6 7">
    <name type="scientific">Chaetoceros tenuissimus</name>
    <dbReference type="NCBI Taxonomy" id="426638"/>
    <lineage>
        <taxon>Eukaryota</taxon>
        <taxon>Sar</taxon>
        <taxon>Stramenopiles</taxon>
        <taxon>Ochrophyta</taxon>
        <taxon>Bacillariophyta</taxon>
        <taxon>Coscinodiscophyceae</taxon>
        <taxon>Chaetocerotophycidae</taxon>
        <taxon>Chaetocerotales</taxon>
        <taxon>Chaetocerotaceae</taxon>
        <taxon>Chaetoceros</taxon>
    </lineage>
</organism>
<name>A0AAD3DDU5_9STRA</name>
<protein>
    <submittedName>
        <fullName evidence="6">Uncharacterized protein</fullName>
    </submittedName>
</protein>
<evidence type="ECO:0000256" key="1">
    <source>
        <dbReference type="ARBA" id="ARBA00004141"/>
    </source>
</evidence>
<proteinExistence type="predicted"/>
<feature type="transmembrane region" description="Helical" evidence="5">
    <location>
        <begin position="71"/>
        <end position="92"/>
    </location>
</feature>
<evidence type="ECO:0000256" key="3">
    <source>
        <dbReference type="ARBA" id="ARBA00022989"/>
    </source>
</evidence>